<dbReference type="AlphaFoldDB" id="A0A2G8SKM8"/>
<protein>
    <submittedName>
        <fullName evidence="1">Uncharacterized protein</fullName>
    </submittedName>
</protein>
<name>A0A2G8SKM8_9APHY</name>
<reference evidence="1 2" key="1">
    <citation type="journal article" date="2015" name="Sci. Rep.">
        <title>Chromosome-level genome map provides insights into diverse defense mechanisms in the medicinal fungus Ganoderma sinense.</title>
        <authorList>
            <person name="Zhu Y."/>
            <person name="Xu J."/>
            <person name="Sun C."/>
            <person name="Zhou S."/>
            <person name="Xu H."/>
            <person name="Nelson D.R."/>
            <person name="Qian J."/>
            <person name="Song J."/>
            <person name="Luo H."/>
            <person name="Xiang L."/>
            <person name="Li Y."/>
            <person name="Xu Z."/>
            <person name="Ji A."/>
            <person name="Wang L."/>
            <person name="Lu S."/>
            <person name="Hayward A."/>
            <person name="Sun W."/>
            <person name="Li X."/>
            <person name="Schwartz D.C."/>
            <person name="Wang Y."/>
            <person name="Chen S."/>
        </authorList>
    </citation>
    <scope>NUCLEOTIDE SEQUENCE [LARGE SCALE GENOMIC DNA]</scope>
    <source>
        <strain evidence="1 2">ZZ0214-1</strain>
    </source>
</reference>
<keyword evidence="2" id="KW-1185">Reference proteome</keyword>
<organism evidence="1 2">
    <name type="scientific">Ganoderma sinense ZZ0214-1</name>
    <dbReference type="NCBI Taxonomy" id="1077348"/>
    <lineage>
        <taxon>Eukaryota</taxon>
        <taxon>Fungi</taxon>
        <taxon>Dikarya</taxon>
        <taxon>Basidiomycota</taxon>
        <taxon>Agaricomycotina</taxon>
        <taxon>Agaricomycetes</taxon>
        <taxon>Polyporales</taxon>
        <taxon>Polyporaceae</taxon>
        <taxon>Ganoderma</taxon>
    </lineage>
</organism>
<evidence type="ECO:0000313" key="1">
    <source>
        <dbReference type="EMBL" id="PIL34321.1"/>
    </source>
</evidence>
<comment type="caution">
    <text evidence="1">The sequence shown here is derived from an EMBL/GenBank/DDBJ whole genome shotgun (WGS) entry which is preliminary data.</text>
</comment>
<dbReference type="EMBL" id="AYKW01000005">
    <property type="protein sequence ID" value="PIL34321.1"/>
    <property type="molecule type" value="Genomic_DNA"/>
</dbReference>
<dbReference type="OrthoDB" id="10472158at2759"/>
<proteinExistence type="predicted"/>
<dbReference type="Proteomes" id="UP000230002">
    <property type="component" value="Unassembled WGS sequence"/>
</dbReference>
<accession>A0A2G8SKM8</accession>
<sequence length="263" mass="30425">MATPEMDLPDPATWPLQIFIFVRWNPKPPPDPSTVASSKDLKYYLRIMRGPHWRLTVPLCVNGATDQDVEVLETALAYMETAVCTLWFYPMDVWTPTRVFIIAVHAWARCDRRLQRYDWEGMRDLIPHVTPYLRNGPILNMLPAIAGLARLYKEFFPMEIFHYRKMYYREHVIAVGRLFKIPVWTDAGIQCDGDDTHDKCTSTWKKGDERNDGRMLVDDYDSDVHSAEDPREKTSIYVTARTLPPLRSPGILLQIPLPTTPSS</sequence>
<gene>
    <name evidence="1" type="ORF">GSI_03096</name>
</gene>
<evidence type="ECO:0000313" key="2">
    <source>
        <dbReference type="Proteomes" id="UP000230002"/>
    </source>
</evidence>